<dbReference type="GO" id="GO:0016757">
    <property type="term" value="F:glycosyltransferase activity"/>
    <property type="evidence" value="ECO:0007669"/>
    <property type="project" value="InterPro"/>
</dbReference>
<dbReference type="EMBL" id="OX451739">
    <property type="protein sequence ID" value="CAI8610112.1"/>
    <property type="molecule type" value="Genomic_DNA"/>
</dbReference>
<keyword evidence="5" id="KW-1015">Disulfide bond</keyword>
<comment type="subcellular location">
    <subcellularLocation>
        <location evidence="1">Membrane</location>
    </subcellularLocation>
</comment>
<dbReference type="InterPro" id="IPR029044">
    <property type="entry name" value="Nucleotide-diphossugar_trans"/>
</dbReference>
<dbReference type="InterPro" id="IPR015338">
    <property type="entry name" value="GT64_dom"/>
</dbReference>
<evidence type="ECO:0000313" key="8">
    <source>
        <dbReference type="Proteomes" id="UP001157006"/>
    </source>
</evidence>
<evidence type="ECO:0000313" key="7">
    <source>
        <dbReference type="EMBL" id="CAI8610112.1"/>
    </source>
</evidence>
<feature type="domain" description="Glycosyl transferase 64" evidence="6">
    <location>
        <begin position="5"/>
        <end position="148"/>
    </location>
</feature>
<accession>A0AAV1ANP2</accession>
<gene>
    <name evidence="7" type="ORF">VFH_IV166360</name>
</gene>
<dbReference type="PANTHER" id="PTHR48261:SF6">
    <property type="entry name" value="GLYCOSYLTRANSFERASE FAMILY PROTEIN"/>
    <property type="match status" value="1"/>
</dbReference>
<dbReference type="Proteomes" id="UP001157006">
    <property type="component" value="Chromosome 4"/>
</dbReference>
<evidence type="ECO:0000256" key="4">
    <source>
        <dbReference type="ARBA" id="ARBA00023136"/>
    </source>
</evidence>
<dbReference type="PANTHER" id="PTHR48261">
    <property type="entry name" value="ACETYLGLUCOSAMINYLTRANSFERASE"/>
    <property type="match status" value="1"/>
</dbReference>
<keyword evidence="4" id="KW-0472">Membrane</keyword>
<evidence type="ECO:0000256" key="5">
    <source>
        <dbReference type="ARBA" id="ARBA00023157"/>
    </source>
</evidence>
<dbReference type="GO" id="GO:0016020">
    <property type="term" value="C:membrane"/>
    <property type="evidence" value="ECO:0007669"/>
    <property type="project" value="UniProtKB-SubCell"/>
</dbReference>
<keyword evidence="8" id="KW-1185">Reference proteome</keyword>
<name>A0AAV1ANP2_VICFA</name>
<evidence type="ECO:0000256" key="1">
    <source>
        <dbReference type="ARBA" id="ARBA00004370"/>
    </source>
</evidence>
<evidence type="ECO:0000256" key="3">
    <source>
        <dbReference type="ARBA" id="ARBA00022679"/>
    </source>
</evidence>
<keyword evidence="3" id="KW-0808">Transferase</keyword>
<dbReference type="Pfam" id="PF09258">
    <property type="entry name" value="Glyco_transf_64"/>
    <property type="match status" value="1"/>
</dbReference>
<evidence type="ECO:0000259" key="6">
    <source>
        <dbReference type="Pfam" id="PF09258"/>
    </source>
</evidence>
<dbReference type="Gene3D" id="3.90.550.10">
    <property type="entry name" value="Spore Coat Polysaccharide Biosynthesis Protein SpsA, Chain A"/>
    <property type="match status" value="1"/>
</dbReference>
<comment type="similarity">
    <text evidence="2">Belongs to the glycosyltransferase 64 family.</text>
</comment>
<dbReference type="AlphaFoldDB" id="A0AAV1ANP2"/>
<organism evidence="7 8">
    <name type="scientific">Vicia faba</name>
    <name type="common">Broad bean</name>
    <name type="synonym">Faba vulgaris</name>
    <dbReference type="NCBI Taxonomy" id="3906"/>
    <lineage>
        <taxon>Eukaryota</taxon>
        <taxon>Viridiplantae</taxon>
        <taxon>Streptophyta</taxon>
        <taxon>Embryophyta</taxon>
        <taxon>Tracheophyta</taxon>
        <taxon>Spermatophyta</taxon>
        <taxon>Magnoliopsida</taxon>
        <taxon>eudicotyledons</taxon>
        <taxon>Gunneridae</taxon>
        <taxon>Pentapetalae</taxon>
        <taxon>rosids</taxon>
        <taxon>fabids</taxon>
        <taxon>Fabales</taxon>
        <taxon>Fabaceae</taxon>
        <taxon>Papilionoideae</taxon>
        <taxon>50 kb inversion clade</taxon>
        <taxon>NPAAA clade</taxon>
        <taxon>Hologalegina</taxon>
        <taxon>IRL clade</taxon>
        <taxon>Fabeae</taxon>
        <taxon>Vicia</taxon>
    </lineage>
</organism>
<proteinExistence type="inferred from homology"/>
<protein>
    <recommendedName>
        <fullName evidence="6">Glycosyl transferase 64 domain-containing protein</fullName>
    </recommendedName>
</protein>
<reference evidence="7 8" key="1">
    <citation type="submission" date="2023-01" db="EMBL/GenBank/DDBJ databases">
        <authorList>
            <person name="Kreplak J."/>
        </authorList>
    </citation>
    <scope>NUCLEOTIDE SEQUENCE [LARGE SCALE GENOMIC DNA]</scope>
</reference>
<evidence type="ECO:0000256" key="2">
    <source>
        <dbReference type="ARBA" id="ARBA00008700"/>
    </source>
</evidence>
<dbReference type="InterPro" id="IPR004263">
    <property type="entry name" value="Exostosin"/>
</dbReference>
<sequence length="153" mass="17677">MSGVQHLDRIVGFYPRLIIGSPLMCRGEKYARRHKAYNMILTGASFIDSKRAFKRYWGEEAKQGREIVDKLFKCEDVLLNYLYGNATSSSRTVDHVKPAWAIDASKFFGGAISCNMKVHYRLRSNCLMIFSKICGSIEDRKWEFDSIKYGWDV</sequence>